<dbReference type="PROSITE" id="PS50102">
    <property type="entry name" value="RRM"/>
    <property type="match status" value="1"/>
</dbReference>
<evidence type="ECO:0000313" key="8">
    <source>
        <dbReference type="Proteomes" id="UP000002009"/>
    </source>
</evidence>
<dbReference type="GO" id="GO:1990904">
    <property type="term" value="C:ribonucleoprotein complex"/>
    <property type="evidence" value="ECO:0007669"/>
    <property type="project" value="InterPro"/>
</dbReference>
<dbReference type="InterPro" id="IPR045180">
    <property type="entry name" value="La_dom_prot"/>
</dbReference>
<keyword evidence="8" id="KW-1185">Reference proteome</keyword>
<evidence type="ECO:0000259" key="5">
    <source>
        <dbReference type="PROSITE" id="PS50102"/>
    </source>
</evidence>
<dbReference type="CDD" id="cd12291">
    <property type="entry name" value="RRM1_La"/>
    <property type="match status" value="1"/>
</dbReference>
<name>C1FEG6_MICCC</name>
<dbReference type="InterPro" id="IPR036390">
    <property type="entry name" value="WH_DNA-bd_sf"/>
</dbReference>
<sequence>MRPTLKLCAMCSDCPSRTFDDATKTKLLNQIEFYFSDSNLPRDKFLRETVENDPDGFVDIALLVTFSRVRSLLGSYGRHCDGDLVAAVAGALDTSTLLTVSCDKQRVRRNSILRPRAEVDAEVEQRSLYVSPFPMDVTIDKLREFFSHHVEVLSIRLRRHALSKDFKGSIFIELESSTSCAVLLQNSHALEYEGANLTVMMKSQYLEKKKGTEP</sequence>
<dbReference type="GO" id="GO:0003729">
    <property type="term" value="F:mRNA binding"/>
    <property type="evidence" value="ECO:0007669"/>
    <property type="project" value="TreeGrafter"/>
</dbReference>
<dbReference type="Pfam" id="PF00076">
    <property type="entry name" value="RRM_1"/>
    <property type="match status" value="1"/>
</dbReference>
<dbReference type="PROSITE" id="PS50961">
    <property type="entry name" value="HTH_LA"/>
    <property type="match status" value="1"/>
</dbReference>
<dbReference type="Proteomes" id="UP000002009">
    <property type="component" value="Chromosome 1"/>
</dbReference>
<dbReference type="InterPro" id="IPR035979">
    <property type="entry name" value="RBD_domain_sf"/>
</dbReference>
<dbReference type="InterPro" id="IPR012677">
    <property type="entry name" value="Nucleotide-bd_a/b_plait_sf"/>
</dbReference>
<dbReference type="STRING" id="296587.C1FEG6"/>
<organism evidence="7 8">
    <name type="scientific">Micromonas commoda (strain RCC299 / NOUM17 / CCMP2709)</name>
    <name type="common">Picoplanktonic green alga</name>
    <dbReference type="NCBI Taxonomy" id="296587"/>
    <lineage>
        <taxon>Eukaryota</taxon>
        <taxon>Viridiplantae</taxon>
        <taxon>Chlorophyta</taxon>
        <taxon>Mamiellophyceae</taxon>
        <taxon>Mamiellales</taxon>
        <taxon>Mamiellaceae</taxon>
        <taxon>Micromonas</taxon>
    </lineage>
</organism>
<evidence type="ECO:0000313" key="7">
    <source>
        <dbReference type="EMBL" id="ACO68563.1"/>
    </source>
</evidence>
<dbReference type="RefSeq" id="XP_002507305.1">
    <property type="nucleotide sequence ID" value="XM_002507259.1"/>
</dbReference>
<evidence type="ECO:0000256" key="4">
    <source>
        <dbReference type="PROSITE-ProRule" id="PRU00332"/>
    </source>
</evidence>
<dbReference type="SMART" id="SM00715">
    <property type="entry name" value="LA"/>
    <property type="match status" value="1"/>
</dbReference>
<dbReference type="InterPro" id="IPR002344">
    <property type="entry name" value="Lupus_La"/>
</dbReference>
<dbReference type="PANTHER" id="PTHR22792">
    <property type="entry name" value="LUPUS LA PROTEIN-RELATED"/>
    <property type="match status" value="1"/>
</dbReference>
<dbReference type="CDD" id="cd08030">
    <property type="entry name" value="LA_like_plant"/>
    <property type="match status" value="1"/>
</dbReference>
<dbReference type="OrthoDB" id="439993at2759"/>
<dbReference type="eggNOG" id="KOG0118">
    <property type="taxonomic scope" value="Eukaryota"/>
</dbReference>
<dbReference type="SMART" id="SM00360">
    <property type="entry name" value="RRM"/>
    <property type="match status" value="1"/>
</dbReference>
<evidence type="ECO:0008006" key="9">
    <source>
        <dbReference type="Google" id="ProtNLM"/>
    </source>
</evidence>
<dbReference type="InterPro" id="IPR000504">
    <property type="entry name" value="RRM_dom"/>
</dbReference>
<dbReference type="Pfam" id="PF05383">
    <property type="entry name" value="La"/>
    <property type="match status" value="1"/>
</dbReference>
<dbReference type="InParanoid" id="C1FEG6"/>
<proteinExistence type="predicted"/>
<dbReference type="Gene3D" id="3.30.70.330">
    <property type="match status" value="1"/>
</dbReference>
<protein>
    <recommendedName>
        <fullName evidence="9">HTH La-type RNA-binding domain-containing protein</fullName>
    </recommendedName>
</protein>
<dbReference type="SUPFAM" id="SSF54928">
    <property type="entry name" value="RNA-binding domain, RBD"/>
    <property type="match status" value="1"/>
</dbReference>
<feature type="domain" description="RRM" evidence="5">
    <location>
        <begin position="126"/>
        <end position="204"/>
    </location>
</feature>
<keyword evidence="3" id="KW-0539">Nucleus</keyword>
<gene>
    <name evidence="7" type="ORF">MICPUN_55433</name>
</gene>
<dbReference type="OMA" id="WTFIMDI"/>
<dbReference type="Gene3D" id="1.10.10.10">
    <property type="entry name" value="Winged helix-like DNA-binding domain superfamily/Winged helix DNA-binding domain"/>
    <property type="match status" value="1"/>
</dbReference>
<keyword evidence="2 4" id="KW-0694">RNA-binding</keyword>
<evidence type="ECO:0000259" key="6">
    <source>
        <dbReference type="PROSITE" id="PS50961"/>
    </source>
</evidence>
<dbReference type="AlphaFoldDB" id="C1FEG6"/>
<accession>C1FEG6</accession>
<dbReference type="KEGG" id="mis:MICPUN_55433"/>
<dbReference type="SUPFAM" id="SSF46785">
    <property type="entry name" value="Winged helix' DNA-binding domain"/>
    <property type="match status" value="1"/>
</dbReference>
<dbReference type="InterPro" id="IPR006630">
    <property type="entry name" value="La_HTH"/>
</dbReference>
<comment type="subcellular location">
    <subcellularLocation>
        <location evidence="1">Nucleus</location>
    </subcellularLocation>
</comment>
<dbReference type="GO" id="GO:0005634">
    <property type="term" value="C:nucleus"/>
    <property type="evidence" value="ECO:0007669"/>
    <property type="project" value="UniProtKB-SubCell"/>
</dbReference>
<reference evidence="7 8" key="1">
    <citation type="journal article" date="2009" name="Science">
        <title>Green evolution and dynamic adaptations revealed by genomes of the marine picoeukaryotes Micromonas.</title>
        <authorList>
            <person name="Worden A.Z."/>
            <person name="Lee J.H."/>
            <person name="Mock T."/>
            <person name="Rouze P."/>
            <person name="Simmons M.P."/>
            <person name="Aerts A.L."/>
            <person name="Allen A.E."/>
            <person name="Cuvelier M.L."/>
            <person name="Derelle E."/>
            <person name="Everett M.V."/>
            <person name="Foulon E."/>
            <person name="Grimwood J."/>
            <person name="Gundlach H."/>
            <person name="Henrissat B."/>
            <person name="Napoli C."/>
            <person name="McDonald S.M."/>
            <person name="Parker M.S."/>
            <person name="Rombauts S."/>
            <person name="Salamov A."/>
            <person name="Von Dassow P."/>
            <person name="Badger J.H."/>
            <person name="Coutinho P.M."/>
            <person name="Demir E."/>
            <person name="Dubchak I."/>
            <person name="Gentemann C."/>
            <person name="Eikrem W."/>
            <person name="Gready J.E."/>
            <person name="John U."/>
            <person name="Lanier W."/>
            <person name="Lindquist E.A."/>
            <person name="Lucas S."/>
            <person name="Mayer K.F."/>
            <person name="Moreau H."/>
            <person name="Not F."/>
            <person name="Otillar R."/>
            <person name="Panaud O."/>
            <person name="Pangilinan J."/>
            <person name="Paulsen I."/>
            <person name="Piegu B."/>
            <person name="Poliakov A."/>
            <person name="Robbens S."/>
            <person name="Schmutz J."/>
            <person name="Toulza E."/>
            <person name="Wyss T."/>
            <person name="Zelensky A."/>
            <person name="Zhou K."/>
            <person name="Armbrust E.V."/>
            <person name="Bhattacharya D."/>
            <person name="Goodenough U.W."/>
            <person name="Van de Peer Y."/>
            <person name="Grigoriev I.V."/>
        </authorList>
    </citation>
    <scope>NUCLEOTIDE SEQUENCE [LARGE SCALE GENOMIC DNA]</scope>
    <source>
        <strain evidence="8">RCC299 / NOUM17</strain>
    </source>
</reference>
<dbReference type="EMBL" id="CP001574">
    <property type="protein sequence ID" value="ACO68563.1"/>
    <property type="molecule type" value="Genomic_DNA"/>
</dbReference>
<evidence type="ECO:0000256" key="3">
    <source>
        <dbReference type="ARBA" id="ARBA00023242"/>
    </source>
</evidence>
<dbReference type="GeneID" id="8250619"/>
<feature type="domain" description="HTH La-type RNA-binding" evidence="6">
    <location>
        <begin position="17"/>
        <end position="118"/>
    </location>
</feature>
<dbReference type="PRINTS" id="PR00302">
    <property type="entry name" value="LUPUSLA"/>
</dbReference>
<evidence type="ECO:0000256" key="2">
    <source>
        <dbReference type="ARBA" id="ARBA00022884"/>
    </source>
</evidence>
<dbReference type="GO" id="GO:0006396">
    <property type="term" value="P:RNA processing"/>
    <property type="evidence" value="ECO:0007669"/>
    <property type="project" value="InterPro"/>
</dbReference>
<dbReference type="InterPro" id="IPR036388">
    <property type="entry name" value="WH-like_DNA-bd_sf"/>
</dbReference>
<evidence type="ECO:0000256" key="1">
    <source>
        <dbReference type="ARBA" id="ARBA00004123"/>
    </source>
</evidence>
<dbReference type="PANTHER" id="PTHR22792:SF140">
    <property type="entry name" value="ACHILLES, ISOFORM A"/>
    <property type="match status" value="1"/>
</dbReference>